<feature type="compositionally biased region" description="Basic residues" evidence="1">
    <location>
        <begin position="62"/>
        <end position="73"/>
    </location>
</feature>
<gene>
    <name evidence="2" type="ORF">SCOCK_320016</name>
</gene>
<accession>A0A9W4DXP2</accession>
<keyword evidence="3" id="KW-1185">Reference proteome</keyword>
<dbReference type="AlphaFoldDB" id="A0A9W4DXP2"/>
<evidence type="ECO:0000313" key="2">
    <source>
        <dbReference type="EMBL" id="CAG6395415.1"/>
    </source>
</evidence>
<name>A0A9W4DXP2_9ACTN</name>
<feature type="compositionally biased region" description="Low complexity" evidence="1">
    <location>
        <begin position="42"/>
        <end position="61"/>
    </location>
</feature>
<reference evidence="2" key="1">
    <citation type="submission" date="2021-05" db="EMBL/GenBank/DDBJ databases">
        <authorList>
            <person name="Arsene-Ploetze F."/>
        </authorList>
    </citation>
    <scope>NUCLEOTIDE SEQUENCE</scope>
    <source>
        <strain evidence="2">DSM 42138</strain>
    </source>
</reference>
<feature type="region of interest" description="Disordered" evidence="1">
    <location>
        <begin position="1"/>
        <end position="23"/>
    </location>
</feature>
<evidence type="ECO:0000256" key="1">
    <source>
        <dbReference type="SAM" id="MobiDB-lite"/>
    </source>
</evidence>
<feature type="region of interest" description="Disordered" evidence="1">
    <location>
        <begin position="42"/>
        <end position="73"/>
    </location>
</feature>
<proteinExistence type="predicted"/>
<protein>
    <submittedName>
        <fullName evidence="2">Uncharacterized protein</fullName>
    </submittedName>
</protein>
<dbReference type="Proteomes" id="UP001152519">
    <property type="component" value="Unassembled WGS sequence"/>
</dbReference>
<dbReference type="EMBL" id="CAJSLV010000062">
    <property type="protein sequence ID" value="CAG6395415.1"/>
    <property type="molecule type" value="Genomic_DNA"/>
</dbReference>
<sequence>MVALRAGQPPGDRGGAPRHPLALPRQLRPAAAVPAAVRRDGGVAAAARPGPAAARPAPGARRPLRRLRPVRLRARARTGHLAALTGARLTRPWR</sequence>
<evidence type="ECO:0000313" key="3">
    <source>
        <dbReference type="Proteomes" id="UP001152519"/>
    </source>
</evidence>
<comment type="caution">
    <text evidence="2">The sequence shown here is derived from an EMBL/GenBank/DDBJ whole genome shotgun (WGS) entry which is preliminary data.</text>
</comment>
<organism evidence="2 3">
    <name type="scientific">Actinacidiphila cocklensis</name>
    <dbReference type="NCBI Taxonomy" id="887465"/>
    <lineage>
        <taxon>Bacteria</taxon>
        <taxon>Bacillati</taxon>
        <taxon>Actinomycetota</taxon>
        <taxon>Actinomycetes</taxon>
        <taxon>Kitasatosporales</taxon>
        <taxon>Streptomycetaceae</taxon>
        <taxon>Actinacidiphila</taxon>
    </lineage>
</organism>